<reference evidence="1 2" key="1">
    <citation type="submission" date="2017-06" db="EMBL/GenBank/DDBJ databases">
        <title>Genome sequencing of cyanobaciteial culture collection at National Institute for Environmental Studies (NIES).</title>
        <authorList>
            <person name="Hirose Y."/>
            <person name="Shimura Y."/>
            <person name="Fujisawa T."/>
            <person name="Nakamura Y."/>
            <person name="Kawachi M."/>
        </authorList>
    </citation>
    <scope>NUCLEOTIDE SEQUENCE [LARGE SCALE GENOMIC DNA]</scope>
    <source>
        <strain evidence="1 2">NIES-37</strain>
    </source>
</reference>
<dbReference type="RefSeq" id="WP_096575475.1">
    <property type="nucleotide sequence ID" value="NZ_CAWNJS010000001.1"/>
</dbReference>
<proteinExistence type="predicted"/>
<name>A0A1Z4MXP3_9CYAN</name>
<protein>
    <recommendedName>
        <fullName evidence="3">Three-Cys-motif partner protein TcmP</fullName>
    </recommendedName>
</protein>
<keyword evidence="2" id="KW-1185">Reference proteome</keyword>
<dbReference type="AlphaFoldDB" id="A0A1Z4MXP3"/>
<dbReference type="EMBL" id="AP018248">
    <property type="protein sequence ID" value="BAY98222.1"/>
    <property type="molecule type" value="Genomic_DNA"/>
</dbReference>
<dbReference type="Proteomes" id="UP000218785">
    <property type="component" value="Chromosome"/>
</dbReference>
<dbReference type="KEGG" id="ttq:NIES37_21700"/>
<sequence length="425" mass="50302">MAVKQLSLFDQQPEDSNKFFTRKRSWSAAKHRIMLRYIQAFCYSLASNNTYINYVDGFAGVGKYDEGIGIENFVDNSNFWQRYKTEFLDTDGSPLIALKCAKIFRLEERVTLRCFFTEEKKELNYKLKNNCELTGQGLPYKIYEPQEFGKALPQIINELEQYPTLFFLDAFGVKGVTFDQICYIANYVSKYKGELFLLFNNRTVARHAGHYKTVYEKSSYQKTAETYTQNLTKLLGYKSDLDWKPKWLEYQDQEQKFERWALEYFKSRLKKESSFKGVASFEIKETYNDPRPQYNIVVGSNYPQKAFGELLNEFFWQENQSLFFEDDKSGKNHKFLAQIWERENNEKIFNVKPIIIDILHRKNQDWMILKEVITLIILEMGNLGYLNRPKYREILLSLYQENIIEARNLGVKGNLTLDSYIKVVK</sequence>
<dbReference type="NCBIfam" id="TIGR04474">
    <property type="entry name" value="tcm_partner"/>
    <property type="match status" value="1"/>
</dbReference>
<evidence type="ECO:0000313" key="2">
    <source>
        <dbReference type="Proteomes" id="UP000218785"/>
    </source>
</evidence>
<dbReference type="InterPro" id="IPR031009">
    <property type="entry name" value="Tcm_partner"/>
</dbReference>
<accession>A0A1Z4MXP3</accession>
<evidence type="ECO:0008006" key="3">
    <source>
        <dbReference type="Google" id="ProtNLM"/>
    </source>
</evidence>
<gene>
    <name evidence="1" type="ORF">NIES37_21700</name>
</gene>
<organism evidence="1 2">
    <name type="scientific">Tolypothrix tenuis PCC 7101</name>
    <dbReference type="NCBI Taxonomy" id="231146"/>
    <lineage>
        <taxon>Bacteria</taxon>
        <taxon>Bacillati</taxon>
        <taxon>Cyanobacteriota</taxon>
        <taxon>Cyanophyceae</taxon>
        <taxon>Nostocales</taxon>
        <taxon>Tolypothrichaceae</taxon>
        <taxon>Tolypothrix</taxon>
    </lineage>
</organism>
<evidence type="ECO:0000313" key="1">
    <source>
        <dbReference type="EMBL" id="BAY98222.1"/>
    </source>
</evidence>